<gene>
    <name evidence="2" type="ORF">BFC18_01980</name>
</gene>
<dbReference type="SUPFAM" id="SSF50956">
    <property type="entry name" value="Thermostable phytase (3-phytase)"/>
    <property type="match status" value="2"/>
</dbReference>
<dbReference type="Proteomes" id="UP000175691">
    <property type="component" value="Unassembled WGS sequence"/>
</dbReference>
<protein>
    <recommendedName>
        <fullName evidence="1">BPP domain-containing protein</fullName>
    </recommendedName>
</protein>
<proteinExistence type="predicted"/>
<feature type="domain" description="BPP" evidence="1">
    <location>
        <begin position="275"/>
        <end position="597"/>
    </location>
</feature>
<sequence>MADDVIAIAEPQAFSVNGAQLTPLTLNEKLFYLVTSETKGLILTNEKEQPVTTLAGHFAQSDVLVTDSGLIVAALNNDTYGVELFRYTFANHAFSPLTTVNAGTADLEAVCLSSVNDKLNLITADALGRMQQFWLEHDKNIAMRTVNVGTGQKNCQIDMMSGKVLLADENVGLWQYDNSVEAGDGRDLITLPDMAGIEGVGVFDGLTMLVSPDINAVGVLQDSTINWTTTNGDHKWETIRFTAYNENAIVGLYDDKTESLYTVRFALPAEAEPKVSTSARVDAYLIAFAQTDTVARFGDAADDPAIWYLPDSPEKSVILGTDKKGGLDLFDLSGKRLQHLPVGRVNNVDVRTHWQTKQGTFDIAAASNRTSRTVDIFLLDADTRTASTASKLRSNLNDLYGLCMYHSDKGELDVLVNDTDGHVERHRLTMQNGTITSRIMDTFTVPSQPEGCVADDETGMLYYGEEDEAVWIRDLNNIDATPRIIARVGGPIQDDIEGMSLFDVDGERYLIISSQGNHRYGVFSTKDHRLLGTFAIAADTDAGIDGVSETDGLESLSVSFGKRLPEGLLVVQDGHNVMPSQQQNFKLVSGSQLAEFIRQYR</sequence>
<dbReference type="PROSITE" id="PS51662">
    <property type="entry name" value="BP_PHYTASE"/>
    <property type="match status" value="2"/>
</dbReference>
<keyword evidence="3" id="KW-1185">Reference proteome</keyword>
<evidence type="ECO:0000259" key="1">
    <source>
        <dbReference type="PROSITE" id="PS51662"/>
    </source>
</evidence>
<evidence type="ECO:0000313" key="3">
    <source>
        <dbReference type="Proteomes" id="UP000175691"/>
    </source>
</evidence>
<accession>A0A1E7ZGK3</accession>
<dbReference type="GO" id="GO:0016158">
    <property type="term" value="F:inositol hexakisphosphate 3-phosphatase activity"/>
    <property type="evidence" value="ECO:0007669"/>
    <property type="project" value="InterPro"/>
</dbReference>
<dbReference type="EMBL" id="MDHN01000003">
    <property type="protein sequence ID" value="OFC72641.1"/>
    <property type="molecule type" value="Genomic_DNA"/>
</dbReference>
<feature type="domain" description="BPP" evidence="1">
    <location>
        <begin position="1"/>
        <end position="267"/>
    </location>
</feature>
<comment type="caution">
    <text evidence="2">The sequence shown here is derived from an EMBL/GenBank/DDBJ whole genome shotgun (WGS) entry which is preliminary data.</text>
</comment>
<evidence type="ECO:0000313" key="2">
    <source>
        <dbReference type="EMBL" id="OFC72641.1"/>
    </source>
</evidence>
<dbReference type="STRING" id="1656094.BFC18_01980"/>
<dbReference type="InterPro" id="IPR003431">
    <property type="entry name" value="B-propeller_Phytase"/>
</dbReference>
<dbReference type="Pfam" id="PF02333">
    <property type="entry name" value="Phytase"/>
    <property type="match status" value="1"/>
</dbReference>
<organism evidence="2 3">
    <name type="scientific">Alteromonas confluentis</name>
    <dbReference type="NCBI Taxonomy" id="1656094"/>
    <lineage>
        <taxon>Bacteria</taxon>
        <taxon>Pseudomonadati</taxon>
        <taxon>Pseudomonadota</taxon>
        <taxon>Gammaproteobacteria</taxon>
        <taxon>Alteromonadales</taxon>
        <taxon>Alteromonadaceae</taxon>
        <taxon>Alteromonas/Salinimonas group</taxon>
        <taxon>Alteromonas</taxon>
    </lineage>
</organism>
<reference evidence="2 3" key="1">
    <citation type="submission" date="2016-08" db="EMBL/GenBank/DDBJ databases">
        <authorList>
            <person name="Seilhamer J.J."/>
        </authorList>
    </citation>
    <scope>NUCLEOTIDE SEQUENCE [LARGE SCALE GENOMIC DNA]</scope>
    <source>
        <strain evidence="2 3">KCTC 42603</strain>
    </source>
</reference>
<dbReference type="AlphaFoldDB" id="A0A1E7ZGK3"/>
<dbReference type="InterPro" id="IPR011042">
    <property type="entry name" value="6-blade_b-propeller_TolB-like"/>
</dbReference>
<dbReference type="Gene3D" id="2.120.10.30">
    <property type="entry name" value="TolB, C-terminal domain"/>
    <property type="match status" value="2"/>
</dbReference>
<name>A0A1E7ZGK3_9ALTE</name>